<evidence type="ECO:0000313" key="5">
    <source>
        <dbReference type="EMBL" id="OLN87985.1"/>
    </source>
</evidence>
<evidence type="ECO:0000256" key="2">
    <source>
        <dbReference type="ARBA" id="ARBA00022980"/>
    </source>
</evidence>
<dbReference type="InterPro" id="IPR012678">
    <property type="entry name" value="Ribosomal_uL23/eL15/eS24_sf"/>
</dbReference>
<name>A0A1Q8RUC8_9PEZI</name>
<dbReference type="SUPFAM" id="SSF54189">
    <property type="entry name" value="Ribosomal proteins S24e, L23 and L15e"/>
    <property type="match status" value="1"/>
</dbReference>
<comment type="caution">
    <text evidence="5">The sequence shown here is derived from an EMBL/GenBank/DDBJ whole genome shotgun (WGS) entry which is preliminary data.</text>
</comment>
<dbReference type="InterPro" id="IPR012677">
    <property type="entry name" value="Nucleotide-bd_a/b_plait_sf"/>
</dbReference>
<dbReference type="Gene3D" id="3.30.70.330">
    <property type="match status" value="1"/>
</dbReference>
<dbReference type="GO" id="GO:0005762">
    <property type="term" value="C:mitochondrial large ribosomal subunit"/>
    <property type="evidence" value="ECO:0007669"/>
    <property type="project" value="TreeGrafter"/>
</dbReference>
<proteinExistence type="inferred from homology"/>
<dbReference type="OrthoDB" id="275582at2759"/>
<comment type="similarity">
    <text evidence="1">Belongs to the universal ribosomal protein uL23 family.</text>
</comment>
<dbReference type="GO" id="GO:0032543">
    <property type="term" value="P:mitochondrial translation"/>
    <property type="evidence" value="ECO:0007669"/>
    <property type="project" value="TreeGrafter"/>
</dbReference>
<keyword evidence="6" id="KW-1185">Reference proteome</keyword>
<evidence type="ECO:0000313" key="6">
    <source>
        <dbReference type="Proteomes" id="UP000186583"/>
    </source>
</evidence>
<reference evidence="5 6" key="1">
    <citation type="submission" date="2016-11" db="EMBL/GenBank/DDBJ databases">
        <title>Draft Genome Assembly of Colletotrichum chlorophyti a pathogen of herbaceous plants.</title>
        <authorList>
            <person name="Gan P."/>
            <person name="Narusaka M."/>
            <person name="Tsushima A."/>
            <person name="Narusaka Y."/>
            <person name="Takano Y."/>
            <person name="Shirasu K."/>
        </authorList>
    </citation>
    <scope>NUCLEOTIDE SEQUENCE [LARGE SCALE GENOMIC DNA]</scope>
    <source>
        <strain evidence="5 6">NTL11</strain>
    </source>
</reference>
<keyword evidence="3" id="KW-0687">Ribonucleoprotein</keyword>
<dbReference type="Pfam" id="PF00276">
    <property type="entry name" value="Ribosomal_L23"/>
    <property type="match status" value="1"/>
</dbReference>
<dbReference type="EMBL" id="MPGH01000088">
    <property type="protein sequence ID" value="OLN87985.1"/>
    <property type="molecule type" value="Genomic_DNA"/>
</dbReference>
<protein>
    <recommendedName>
        <fullName evidence="4">Large ribosomal subunit protein uL23m</fullName>
    </recommendedName>
</protein>
<accession>A0A1Q8RUC8</accession>
<dbReference type="PANTHER" id="PTHR12059">
    <property type="entry name" value="RIBOSOMAL PROTEIN L23-RELATED"/>
    <property type="match status" value="1"/>
</dbReference>
<dbReference type="InterPro" id="IPR013025">
    <property type="entry name" value="Ribosomal_uL23-like"/>
</dbReference>
<dbReference type="STRING" id="708187.A0A1Q8RUC8"/>
<evidence type="ECO:0000256" key="4">
    <source>
        <dbReference type="ARBA" id="ARBA00039977"/>
    </source>
</evidence>
<dbReference type="GO" id="GO:0003735">
    <property type="term" value="F:structural constituent of ribosome"/>
    <property type="evidence" value="ECO:0007669"/>
    <property type="project" value="InterPro"/>
</dbReference>
<evidence type="ECO:0000256" key="3">
    <source>
        <dbReference type="ARBA" id="ARBA00023274"/>
    </source>
</evidence>
<sequence>MAEALTKVVARQGPGFKLGTKQVFLPQHVVTLIRKDRAPPNWATFNVPITFTKFDLRDYLWNLYSVEVTAVRSWVKQLPIERKRLGAGYYRPQSQKFMTVQMTKPFVWPAPPEDLEPWNKKLYDAREATSQTQVKADIRRQLGKLPYPSKDEESIERRNLRKQAQDLLSGKEQWTNDIDLDSKWDKIVAGATQAKGETKGETS</sequence>
<gene>
    <name evidence="5" type="ORF">CCHL11_00412</name>
</gene>
<dbReference type="PANTHER" id="PTHR12059:SF5">
    <property type="entry name" value="LARGE RIBOSOMAL SUBUNIT PROTEIN UL23M"/>
    <property type="match status" value="1"/>
</dbReference>
<keyword evidence="2 5" id="KW-0689">Ribosomal protein</keyword>
<organism evidence="5 6">
    <name type="scientific">Colletotrichum chlorophyti</name>
    <dbReference type="NCBI Taxonomy" id="708187"/>
    <lineage>
        <taxon>Eukaryota</taxon>
        <taxon>Fungi</taxon>
        <taxon>Dikarya</taxon>
        <taxon>Ascomycota</taxon>
        <taxon>Pezizomycotina</taxon>
        <taxon>Sordariomycetes</taxon>
        <taxon>Hypocreomycetidae</taxon>
        <taxon>Glomerellales</taxon>
        <taxon>Glomerellaceae</taxon>
        <taxon>Colletotrichum</taxon>
    </lineage>
</organism>
<dbReference type="AlphaFoldDB" id="A0A1Q8RUC8"/>
<evidence type="ECO:0000256" key="1">
    <source>
        <dbReference type="ARBA" id="ARBA00006700"/>
    </source>
</evidence>
<dbReference type="Proteomes" id="UP000186583">
    <property type="component" value="Unassembled WGS sequence"/>
</dbReference>